<gene>
    <name evidence="3" type="ORF">LPTSP3_g05730</name>
</gene>
<name>A0ABN6KDL5_9LEPT</name>
<dbReference type="PANTHER" id="PTHR43798:SF31">
    <property type="entry name" value="AB HYDROLASE SUPERFAMILY PROTEIN YCLE"/>
    <property type="match status" value="1"/>
</dbReference>
<dbReference type="PANTHER" id="PTHR43798">
    <property type="entry name" value="MONOACYLGLYCEROL LIPASE"/>
    <property type="match status" value="1"/>
</dbReference>
<dbReference type="GO" id="GO:0016787">
    <property type="term" value="F:hydrolase activity"/>
    <property type="evidence" value="ECO:0007669"/>
    <property type="project" value="UniProtKB-KW"/>
</dbReference>
<keyword evidence="4" id="KW-1185">Reference proteome</keyword>
<evidence type="ECO:0000256" key="1">
    <source>
        <dbReference type="ARBA" id="ARBA00022801"/>
    </source>
</evidence>
<dbReference type="EMBL" id="AP025028">
    <property type="protein sequence ID" value="BDA77643.1"/>
    <property type="molecule type" value="Genomic_DNA"/>
</dbReference>
<organism evidence="3 4">
    <name type="scientific">Leptospira kobayashii</name>
    <dbReference type="NCBI Taxonomy" id="1917830"/>
    <lineage>
        <taxon>Bacteria</taxon>
        <taxon>Pseudomonadati</taxon>
        <taxon>Spirochaetota</taxon>
        <taxon>Spirochaetia</taxon>
        <taxon>Leptospirales</taxon>
        <taxon>Leptospiraceae</taxon>
        <taxon>Leptospira</taxon>
    </lineage>
</organism>
<dbReference type="InterPro" id="IPR050266">
    <property type="entry name" value="AB_hydrolase_sf"/>
</dbReference>
<dbReference type="Pfam" id="PF00561">
    <property type="entry name" value="Abhydrolase_1"/>
    <property type="match status" value="1"/>
</dbReference>
<dbReference type="Gene3D" id="3.40.50.1820">
    <property type="entry name" value="alpha/beta hydrolase"/>
    <property type="match status" value="1"/>
</dbReference>
<dbReference type="Proteomes" id="UP000245263">
    <property type="component" value="Chromosome 1"/>
</dbReference>
<evidence type="ECO:0000313" key="3">
    <source>
        <dbReference type="EMBL" id="BDA77643.1"/>
    </source>
</evidence>
<evidence type="ECO:0000313" key="4">
    <source>
        <dbReference type="Proteomes" id="UP000245263"/>
    </source>
</evidence>
<keyword evidence="1 3" id="KW-0378">Hydrolase</keyword>
<dbReference type="RefSeq" id="WP_242935326.1">
    <property type="nucleotide sequence ID" value="NZ_AP025028.1"/>
</dbReference>
<dbReference type="InterPro" id="IPR000073">
    <property type="entry name" value="AB_hydrolase_1"/>
</dbReference>
<protein>
    <submittedName>
        <fullName evidence="3">Alpha/beta hydrolase</fullName>
    </submittedName>
</protein>
<reference evidence="3 4" key="1">
    <citation type="submission" date="2021-08" db="EMBL/GenBank/DDBJ databases">
        <title>Complete genome sequence of Leptospira kobayashii strain E30.</title>
        <authorList>
            <person name="Nakao R."/>
            <person name="Nakamura S."/>
            <person name="Masuzawa T."/>
            <person name="Koizumi N."/>
        </authorList>
    </citation>
    <scope>NUCLEOTIDE SEQUENCE [LARGE SCALE GENOMIC DNA]</scope>
    <source>
        <strain evidence="3 4">E30</strain>
    </source>
</reference>
<sequence>MAVMNATNALISRKRFFLRFVTLTAVFVIFSFCAGRPDYTPKKDVPKISFEEFYQSKLRLSKEKGHRPGNEERYISFGKKTPLAFLYIHGFGASRAEGEEVMEKLAKTFKANTYLLRLPGHGTNKEDQAAQKFSDYLDAASEALHMMQGQGDKVVVFGSSLGGLLGTWLASEFPEEVDGLVLGNPFYAPTAGGLGLYNYPGGLTLVHILKGKIRNSSHNDNPKVLPQRNDYWYPEQYYSALVGVNDLKNYAAVPEVFGKISSPVLLLYYYKSETEQDPTASVSAMRSAFTQFGADKNPNPLNREVRVEDGMHVLMSKWVITDKKFIESETAKWIKDLAKLK</sequence>
<feature type="domain" description="AB hydrolase-1" evidence="2">
    <location>
        <begin position="85"/>
        <end position="185"/>
    </location>
</feature>
<dbReference type="InterPro" id="IPR029058">
    <property type="entry name" value="AB_hydrolase_fold"/>
</dbReference>
<evidence type="ECO:0000259" key="2">
    <source>
        <dbReference type="Pfam" id="PF00561"/>
    </source>
</evidence>
<proteinExistence type="predicted"/>
<accession>A0ABN6KDL5</accession>
<dbReference type="SUPFAM" id="SSF53474">
    <property type="entry name" value="alpha/beta-Hydrolases"/>
    <property type="match status" value="1"/>
</dbReference>